<gene>
    <name evidence="2" type="ORF">GCM10022409_39320</name>
</gene>
<accession>A0ABP7UPE4</accession>
<keyword evidence="1" id="KW-0812">Transmembrane</keyword>
<reference evidence="3" key="1">
    <citation type="journal article" date="2019" name="Int. J. Syst. Evol. Microbiol.">
        <title>The Global Catalogue of Microorganisms (GCM) 10K type strain sequencing project: providing services to taxonomists for standard genome sequencing and annotation.</title>
        <authorList>
            <consortium name="The Broad Institute Genomics Platform"/>
            <consortium name="The Broad Institute Genome Sequencing Center for Infectious Disease"/>
            <person name="Wu L."/>
            <person name="Ma J."/>
        </authorList>
    </citation>
    <scope>NUCLEOTIDE SEQUENCE [LARGE SCALE GENOMIC DNA]</scope>
    <source>
        <strain evidence="3">JCM 17225</strain>
    </source>
</reference>
<keyword evidence="1" id="KW-0472">Membrane</keyword>
<feature type="transmembrane region" description="Helical" evidence="1">
    <location>
        <begin position="33"/>
        <end position="54"/>
    </location>
</feature>
<proteinExistence type="predicted"/>
<evidence type="ECO:0000313" key="3">
    <source>
        <dbReference type="Proteomes" id="UP001501469"/>
    </source>
</evidence>
<name>A0ABP7UPE4_9BACT</name>
<organism evidence="2 3">
    <name type="scientific">Hymenobacter glaciei</name>
    <dbReference type="NCBI Taxonomy" id="877209"/>
    <lineage>
        <taxon>Bacteria</taxon>
        <taxon>Pseudomonadati</taxon>
        <taxon>Bacteroidota</taxon>
        <taxon>Cytophagia</taxon>
        <taxon>Cytophagales</taxon>
        <taxon>Hymenobacteraceae</taxon>
        <taxon>Hymenobacter</taxon>
    </lineage>
</organism>
<sequence length="120" mass="13425">MRAPAVLRHPLFLGCALIYGSYQLNKRWLHWSLPAWLTSYLSDVLCLPIILSLALAAHQLVYDRRAMLPGTWVLAAWGIVVLWFEGVLPLWSATAVADPVDVLAYAVGALIFQQWLNKPA</sequence>
<protein>
    <recommendedName>
        <fullName evidence="4">Magnesium citrate secondary transporter</fullName>
    </recommendedName>
</protein>
<feature type="transmembrane region" description="Helical" evidence="1">
    <location>
        <begin position="66"/>
        <end position="84"/>
    </location>
</feature>
<dbReference type="EMBL" id="BAABDK010000030">
    <property type="protein sequence ID" value="GAA4048904.1"/>
    <property type="molecule type" value="Genomic_DNA"/>
</dbReference>
<dbReference type="Proteomes" id="UP001501469">
    <property type="component" value="Unassembled WGS sequence"/>
</dbReference>
<evidence type="ECO:0008006" key="4">
    <source>
        <dbReference type="Google" id="ProtNLM"/>
    </source>
</evidence>
<evidence type="ECO:0000256" key="1">
    <source>
        <dbReference type="SAM" id="Phobius"/>
    </source>
</evidence>
<dbReference type="RefSeq" id="WP_345058037.1">
    <property type="nucleotide sequence ID" value="NZ_BAABDK010000030.1"/>
</dbReference>
<evidence type="ECO:0000313" key="2">
    <source>
        <dbReference type="EMBL" id="GAA4048904.1"/>
    </source>
</evidence>
<keyword evidence="3" id="KW-1185">Reference proteome</keyword>
<keyword evidence="1" id="KW-1133">Transmembrane helix</keyword>
<comment type="caution">
    <text evidence="2">The sequence shown here is derived from an EMBL/GenBank/DDBJ whole genome shotgun (WGS) entry which is preliminary data.</text>
</comment>